<protein>
    <submittedName>
        <fullName evidence="2">Uncharacterized protein</fullName>
    </submittedName>
</protein>
<proteinExistence type="predicted"/>
<dbReference type="Proteomes" id="UP000271241">
    <property type="component" value="Unassembled WGS sequence"/>
</dbReference>
<accession>A0A4P9XVD0</accession>
<organism evidence="2 3">
    <name type="scientific">Thamnocephalis sphaerospora</name>
    <dbReference type="NCBI Taxonomy" id="78915"/>
    <lineage>
        <taxon>Eukaryota</taxon>
        <taxon>Fungi</taxon>
        <taxon>Fungi incertae sedis</taxon>
        <taxon>Zoopagomycota</taxon>
        <taxon>Zoopagomycotina</taxon>
        <taxon>Zoopagomycetes</taxon>
        <taxon>Zoopagales</taxon>
        <taxon>Sigmoideomycetaceae</taxon>
        <taxon>Thamnocephalis</taxon>
    </lineage>
</organism>
<sequence>MVFTSNFACILQPFASCRSTAASDRDRTFRATPAKRTSPLQLVPTLGGYALDTVPLTAHSQRHQNRVAAMTSSMDSAHERRSGGRVPNIYVPHPSQFSITRASSRLSPTRGSHASVGTNWTPYTSARTPTWTPRGSVMTPGESAATSSWLRRESEASRAGSSVRRDSNQRTVSGAGSGLPSHDTTLSSPEPAVLKPLPEDDTMLHAILAVMQR</sequence>
<dbReference type="AlphaFoldDB" id="A0A4P9XVD0"/>
<gene>
    <name evidence="2" type="ORF">THASP1DRAFT_28008</name>
</gene>
<evidence type="ECO:0000256" key="1">
    <source>
        <dbReference type="SAM" id="MobiDB-lite"/>
    </source>
</evidence>
<feature type="compositionally biased region" description="Polar residues" evidence="1">
    <location>
        <begin position="101"/>
        <end position="133"/>
    </location>
</feature>
<evidence type="ECO:0000313" key="2">
    <source>
        <dbReference type="EMBL" id="RKP10208.1"/>
    </source>
</evidence>
<evidence type="ECO:0000313" key="3">
    <source>
        <dbReference type="Proteomes" id="UP000271241"/>
    </source>
</evidence>
<keyword evidence="3" id="KW-1185">Reference proteome</keyword>
<feature type="region of interest" description="Disordered" evidence="1">
    <location>
        <begin position="101"/>
        <end position="198"/>
    </location>
</feature>
<name>A0A4P9XVD0_9FUNG</name>
<reference evidence="3" key="1">
    <citation type="journal article" date="2018" name="Nat. Microbiol.">
        <title>Leveraging single-cell genomics to expand the fungal tree of life.</title>
        <authorList>
            <person name="Ahrendt S.R."/>
            <person name="Quandt C.A."/>
            <person name="Ciobanu D."/>
            <person name="Clum A."/>
            <person name="Salamov A."/>
            <person name="Andreopoulos B."/>
            <person name="Cheng J.F."/>
            <person name="Woyke T."/>
            <person name="Pelin A."/>
            <person name="Henrissat B."/>
            <person name="Reynolds N.K."/>
            <person name="Benny G.L."/>
            <person name="Smith M.E."/>
            <person name="James T.Y."/>
            <person name="Grigoriev I.V."/>
        </authorList>
    </citation>
    <scope>NUCLEOTIDE SEQUENCE [LARGE SCALE GENOMIC DNA]</scope>
    <source>
        <strain evidence="3">RSA 1356</strain>
    </source>
</reference>
<dbReference type="EMBL" id="KZ992464">
    <property type="protein sequence ID" value="RKP10208.1"/>
    <property type="molecule type" value="Genomic_DNA"/>
</dbReference>